<dbReference type="PANTHER" id="PTHR33393">
    <property type="entry name" value="POLYGLUTAMINE SYNTHESIS ACCESSORY PROTEIN RV0574C-RELATED"/>
    <property type="match status" value="1"/>
</dbReference>
<dbReference type="PANTHER" id="PTHR33393:SF13">
    <property type="entry name" value="PGA BIOSYNTHESIS PROTEIN CAPA"/>
    <property type="match status" value="1"/>
</dbReference>
<organism evidence="4 5">
    <name type="scientific">Bacillus thuringiensis serovar mexicanensis</name>
    <dbReference type="NCBI Taxonomy" id="180868"/>
    <lineage>
        <taxon>Bacteria</taxon>
        <taxon>Bacillati</taxon>
        <taxon>Bacillota</taxon>
        <taxon>Bacilli</taxon>
        <taxon>Bacillales</taxon>
        <taxon>Bacillaceae</taxon>
        <taxon>Bacillus</taxon>
        <taxon>Bacillus cereus group</taxon>
    </lineage>
</organism>
<dbReference type="RefSeq" id="WP_001170049.1">
    <property type="nucleotide sequence ID" value="NZ_NFCF01000099.1"/>
</dbReference>
<keyword evidence="2" id="KW-0812">Transmembrane</keyword>
<feature type="domain" description="Capsule synthesis protein CapA" evidence="3">
    <location>
        <begin position="61"/>
        <end position="306"/>
    </location>
</feature>
<dbReference type="InterPro" id="IPR052169">
    <property type="entry name" value="CW_Biosynth-Accessory"/>
</dbReference>
<protein>
    <submittedName>
        <fullName evidence="4">Capsular biosynthesis protein</fullName>
    </submittedName>
</protein>
<comment type="similarity">
    <text evidence="1">Belongs to the CapA family.</text>
</comment>
<gene>
    <name evidence="4" type="ORF">BK699_27515</name>
</gene>
<dbReference type="InterPro" id="IPR019079">
    <property type="entry name" value="Capsule_synth_CapA"/>
</dbReference>
<evidence type="ECO:0000313" key="4">
    <source>
        <dbReference type="EMBL" id="OTW45121.1"/>
    </source>
</evidence>
<dbReference type="Proteomes" id="UP000195152">
    <property type="component" value="Unassembled WGS sequence"/>
</dbReference>
<evidence type="ECO:0000256" key="1">
    <source>
        <dbReference type="ARBA" id="ARBA00005662"/>
    </source>
</evidence>
<dbReference type="SMART" id="SM00854">
    <property type="entry name" value="PGA_cap"/>
    <property type="match status" value="1"/>
</dbReference>
<keyword evidence="2" id="KW-1133">Transmembrane helix</keyword>
<accession>A0A242W144</accession>
<dbReference type="AlphaFoldDB" id="A0A242W144"/>
<feature type="transmembrane region" description="Helical" evidence="2">
    <location>
        <begin position="24"/>
        <end position="43"/>
    </location>
</feature>
<dbReference type="EMBL" id="NFCF01000099">
    <property type="protein sequence ID" value="OTW45121.1"/>
    <property type="molecule type" value="Genomic_DNA"/>
</dbReference>
<evidence type="ECO:0000259" key="3">
    <source>
        <dbReference type="SMART" id="SM00854"/>
    </source>
</evidence>
<proteinExistence type="inferred from homology"/>
<dbReference type="Pfam" id="PF09587">
    <property type="entry name" value="PGA_cap"/>
    <property type="match status" value="1"/>
</dbReference>
<evidence type="ECO:0000313" key="5">
    <source>
        <dbReference type="Proteomes" id="UP000195152"/>
    </source>
</evidence>
<dbReference type="CDD" id="cd07381">
    <property type="entry name" value="MPP_CapA"/>
    <property type="match status" value="1"/>
</dbReference>
<name>A0A242W144_BACTU</name>
<dbReference type="Gene3D" id="3.60.21.10">
    <property type="match status" value="1"/>
</dbReference>
<dbReference type="InterPro" id="IPR029052">
    <property type="entry name" value="Metallo-depent_PP-like"/>
</dbReference>
<keyword evidence="2" id="KW-0472">Membrane</keyword>
<comment type="caution">
    <text evidence="4">The sequence shown here is derived from an EMBL/GenBank/DDBJ whole genome shotgun (WGS) entry which is preliminary data.</text>
</comment>
<dbReference type="SUPFAM" id="SSF56300">
    <property type="entry name" value="Metallo-dependent phosphatases"/>
    <property type="match status" value="1"/>
</dbReference>
<evidence type="ECO:0000256" key="2">
    <source>
        <dbReference type="SAM" id="Phobius"/>
    </source>
</evidence>
<sequence>MQKKLTFQEKLLAFSKKTKKKNTLYTLTALMGISIALIYFLSFERTKATESITTNTEVIFTMTMVGDVMMGRNIKEITERYGPTYVFRYTLPYFENSDYVSGNFENPVLLKTKEQYEKAEKYIHLETQRQAVAATKEVGFTILNLANNHMMDFGEKGLKDTLQVFKEENLDYVGAGLDLTDAKNIVYQDLNGVRVASLGFTDAYVDGFIATKEQAGVLNMNPDIFFELIRKAKKSTEGNADLIIVNAHWGDEYDTEANPRQKALAKAMVDAGADIIIGHHPHVLQSFEVYKNSIIFYSLGNFIFDQGWTRTKDSALVQYHLQNNGLAKVEVVPLKIKEGTPRPVSGWWDTERINRQLTKKTKNESIWNEKEGKMEITVNHQRILNHKNERANQSQR</sequence>
<reference evidence="4 5" key="1">
    <citation type="submission" date="2016-10" db="EMBL/GenBank/DDBJ databases">
        <title>Comparative genomics of Bacillus thuringiensis reveals a path to pathogens against multiple invertebrate hosts.</title>
        <authorList>
            <person name="Zheng J."/>
            <person name="Gao Q."/>
            <person name="Liu H."/>
            <person name="Peng D."/>
            <person name="Ruan L."/>
            <person name="Sun M."/>
        </authorList>
    </citation>
    <scope>NUCLEOTIDE SEQUENCE [LARGE SCALE GENOMIC DNA]</scope>
    <source>
        <strain evidence="4">BGSC 4AC1</strain>
    </source>
</reference>